<keyword evidence="15" id="KW-1185">Reference proteome</keyword>
<dbReference type="InterPro" id="IPR013708">
    <property type="entry name" value="Shikimate_DH-bd_N"/>
</dbReference>
<dbReference type="RefSeq" id="WP_303549218.1">
    <property type="nucleotide sequence ID" value="NZ_JAUOPG010000003.1"/>
</dbReference>
<feature type="domain" description="Shikimate dehydrogenase substrate binding N-terminal" evidence="10">
    <location>
        <begin position="6"/>
        <end position="88"/>
    </location>
</feature>
<dbReference type="GO" id="GO:0009423">
    <property type="term" value="P:chorismate biosynthetic process"/>
    <property type="evidence" value="ECO:0007669"/>
    <property type="project" value="UniProtKB-UniRule"/>
</dbReference>
<dbReference type="Pfam" id="PF18317">
    <property type="entry name" value="SDH_C"/>
    <property type="match status" value="1"/>
</dbReference>
<feature type="binding site" evidence="8">
    <location>
        <position position="77"/>
    </location>
    <ligand>
        <name>NADP(+)</name>
        <dbReference type="ChEBI" id="CHEBI:58349"/>
    </ligand>
</feature>
<dbReference type="InterPro" id="IPR011342">
    <property type="entry name" value="Shikimate_DH"/>
</dbReference>
<dbReference type="Proteomes" id="UP001169862">
    <property type="component" value="Unassembled WGS sequence"/>
</dbReference>
<feature type="domain" description="SDH C-terminal" evidence="11">
    <location>
        <begin position="238"/>
        <end position="267"/>
    </location>
</feature>
<feature type="binding site" evidence="8">
    <location>
        <position position="216"/>
    </location>
    <ligand>
        <name>shikimate</name>
        <dbReference type="ChEBI" id="CHEBI:36208"/>
    </ligand>
</feature>
<dbReference type="GO" id="GO:0050661">
    <property type="term" value="F:NADP binding"/>
    <property type="evidence" value="ECO:0007669"/>
    <property type="project" value="InterPro"/>
</dbReference>
<evidence type="ECO:0000256" key="3">
    <source>
        <dbReference type="ARBA" id="ARBA00022605"/>
    </source>
</evidence>
<comment type="caution">
    <text evidence="12">The sequence shown here is derived from an EMBL/GenBank/DDBJ whole genome shotgun (WGS) entry which is preliminary data.</text>
</comment>
<dbReference type="InterPro" id="IPR036291">
    <property type="entry name" value="NAD(P)-bd_dom_sf"/>
</dbReference>
<keyword evidence="4 8" id="KW-0521">NADP</keyword>
<dbReference type="AlphaFoldDB" id="A0AAW7XIH7"/>
<gene>
    <name evidence="8 12" type="primary">aroE</name>
    <name evidence="12" type="ORF">Q4490_05915</name>
    <name evidence="13" type="ORF">Q8W30_10845</name>
</gene>
<dbReference type="Gene3D" id="3.40.50.720">
    <property type="entry name" value="NAD(P)-binding Rossmann-like Domain"/>
    <property type="match status" value="1"/>
</dbReference>
<dbReference type="InterPro" id="IPR041121">
    <property type="entry name" value="SDH_C"/>
</dbReference>
<evidence type="ECO:0000256" key="2">
    <source>
        <dbReference type="ARBA" id="ARBA00012962"/>
    </source>
</evidence>
<feature type="binding site" evidence="8">
    <location>
        <position position="86"/>
    </location>
    <ligand>
        <name>shikimate</name>
        <dbReference type="ChEBI" id="CHEBI:36208"/>
    </ligand>
</feature>
<evidence type="ECO:0000256" key="6">
    <source>
        <dbReference type="ARBA" id="ARBA00023141"/>
    </source>
</evidence>
<dbReference type="CDD" id="cd01065">
    <property type="entry name" value="NAD_bind_Shikimate_DH"/>
    <property type="match status" value="1"/>
</dbReference>
<evidence type="ECO:0000313" key="12">
    <source>
        <dbReference type="EMBL" id="MDO6453094.1"/>
    </source>
</evidence>
<comment type="similarity">
    <text evidence="8">Belongs to the shikimate dehydrogenase family.</text>
</comment>
<dbReference type="InterPro" id="IPR022893">
    <property type="entry name" value="Shikimate_DH_fam"/>
</dbReference>
<reference evidence="12" key="1">
    <citation type="submission" date="2023-07" db="EMBL/GenBank/DDBJ databases">
        <title>Genome content predicts the carbon catabolic preferences of heterotrophic bacteria.</title>
        <authorList>
            <person name="Gralka M."/>
        </authorList>
    </citation>
    <scope>NUCLEOTIDE SEQUENCE</scope>
    <source>
        <strain evidence="13">5G01</strain>
        <strain evidence="12">I2M16</strain>
    </source>
</reference>
<evidence type="ECO:0000313" key="15">
    <source>
        <dbReference type="Proteomes" id="UP001177341"/>
    </source>
</evidence>
<evidence type="ECO:0000256" key="1">
    <source>
        <dbReference type="ARBA" id="ARBA00004871"/>
    </source>
</evidence>
<dbReference type="Pfam" id="PF01488">
    <property type="entry name" value="Shikimate_DH"/>
    <property type="match status" value="1"/>
</dbReference>
<dbReference type="FunFam" id="3.40.50.10860:FF:000006">
    <property type="entry name" value="Shikimate dehydrogenase (NADP(+))"/>
    <property type="match status" value="1"/>
</dbReference>
<dbReference type="EMBL" id="JAUYVO010000006">
    <property type="protein sequence ID" value="MDP2523066.1"/>
    <property type="molecule type" value="Genomic_DNA"/>
</dbReference>
<feature type="binding site" evidence="8">
    <location>
        <begin position="127"/>
        <end position="131"/>
    </location>
    <ligand>
        <name>NADP(+)</name>
        <dbReference type="ChEBI" id="CHEBI:58349"/>
    </ligand>
</feature>
<feature type="binding site" evidence="8">
    <location>
        <position position="61"/>
    </location>
    <ligand>
        <name>shikimate</name>
        <dbReference type="ChEBI" id="CHEBI:36208"/>
    </ligand>
</feature>
<dbReference type="NCBIfam" id="NF001310">
    <property type="entry name" value="PRK00258.1-2"/>
    <property type="match status" value="1"/>
</dbReference>
<comment type="function">
    <text evidence="8">Involved in the biosynthesis of the chorismate, which leads to the biosynthesis of aromatic amino acids. Catalyzes the reversible NADPH linked reduction of 3-dehydroshikimate (DHSA) to yield shikimate (SA).</text>
</comment>
<dbReference type="GO" id="GO:0005829">
    <property type="term" value="C:cytosol"/>
    <property type="evidence" value="ECO:0007669"/>
    <property type="project" value="TreeGrafter"/>
</dbReference>
<evidence type="ECO:0000313" key="14">
    <source>
        <dbReference type="Proteomes" id="UP001169862"/>
    </source>
</evidence>
<dbReference type="GO" id="GO:0004764">
    <property type="term" value="F:shikimate 3-dehydrogenase (NADP+) activity"/>
    <property type="evidence" value="ECO:0007669"/>
    <property type="project" value="UniProtKB-UniRule"/>
</dbReference>
<evidence type="ECO:0000313" key="13">
    <source>
        <dbReference type="EMBL" id="MDP2523066.1"/>
    </source>
</evidence>
<feature type="domain" description="Quinate/shikimate 5-dehydrogenase/glutamyl-tRNA reductase" evidence="9">
    <location>
        <begin position="117"/>
        <end position="192"/>
    </location>
</feature>
<accession>A0AAW7XIH7</accession>
<dbReference type="EC" id="1.1.1.25" evidence="2 8"/>
<dbReference type="HAMAP" id="MF_00222">
    <property type="entry name" value="Shikimate_DH_AroE"/>
    <property type="match status" value="1"/>
</dbReference>
<dbReference type="PANTHER" id="PTHR21089:SF1">
    <property type="entry name" value="BIFUNCTIONAL 3-DEHYDROQUINATE DEHYDRATASE_SHIKIMATE DEHYDROGENASE, CHLOROPLASTIC"/>
    <property type="match status" value="1"/>
</dbReference>
<evidence type="ECO:0000256" key="8">
    <source>
        <dbReference type="HAMAP-Rule" id="MF_00222"/>
    </source>
</evidence>
<dbReference type="PANTHER" id="PTHR21089">
    <property type="entry name" value="SHIKIMATE DEHYDROGENASE"/>
    <property type="match status" value="1"/>
</dbReference>
<evidence type="ECO:0000256" key="5">
    <source>
        <dbReference type="ARBA" id="ARBA00023002"/>
    </source>
</evidence>
<evidence type="ECO:0000259" key="10">
    <source>
        <dbReference type="Pfam" id="PF08501"/>
    </source>
</evidence>
<keyword evidence="5 8" id="KW-0560">Oxidoreductase</keyword>
<protein>
    <recommendedName>
        <fullName evidence="2 8">Shikimate dehydrogenase (NADP(+))</fullName>
        <shortName evidence="8">SDH</shortName>
        <ecNumber evidence="2 8">1.1.1.25</ecNumber>
    </recommendedName>
</protein>
<comment type="catalytic activity">
    <reaction evidence="7 8">
        <text>shikimate + NADP(+) = 3-dehydroshikimate + NADPH + H(+)</text>
        <dbReference type="Rhea" id="RHEA:17737"/>
        <dbReference type="ChEBI" id="CHEBI:15378"/>
        <dbReference type="ChEBI" id="CHEBI:16630"/>
        <dbReference type="ChEBI" id="CHEBI:36208"/>
        <dbReference type="ChEBI" id="CHEBI:57783"/>
        <dbReference type="ChEBI" id="CHEBI:58349"/>
        <dbReference type="EC" id="1.1.1.25"/>
    </reaction>
</comment>
<dbReference type="GO" id="GO:0019632">
    <property type="term" value="P:shikimate metabolic process"/>
    <property type="evidence" value="ECO:0007669"/>
    <property type="project" value="InterPro"/>
</dbReference>
<evidence type="ECO:0000259" key="9">
    <source>
        <dbReference type="Pfam" id="PF01488"/>
    </source>
</evidence>
<comment type="subunit">
    <text evidence="8">Homodimer.</text>
</comment>
<evidence type="ECO:0000256" key="4">
    <source>
        <dbReference type="ARBA" id="ARBA00022857"/>
    </source>
</evidence>
<feature type="binding site" evidence="8">
    <location>
        <begin position="14"/>
        <end position="16"/>
    </location>
    <ligand>
        <name>shikimate</name>
        <dbReference type="ChEBI" id="CHEBI:36208"/>
    </ligand>
</feature>
<sequence>MDQYVLAGNPVAHSKSPQIHAAFAKATGQDMDYGKLLIPVDDFKEGVAAFLAQGGKGLNVTVPFKEDAWKIADIRSERATLAGAVNTLYVNEQGQLCADNTDGFGIVRDITKNYGVDLTGKRILMMGAGGAVRGAILPFLDEKPAEIVIANRTVSKAQDLADTFAEYGLVSASAYDDLNGYFDVIVNGTSASLNGTVPVMPDGLVDANSLCYDMMYGAEPTTFLRWAQAQGVNKCVDGLGMLVEQAAESFYIWRGVRPETAEVTRSIREQLLST</sequence>
<dbReference type="SUPFAM" id="SSF53223">
    <property type="entry name" value="Aminoacid dehydrogenase-like, N-terminal domain"/>
    <property type="match status" value="1"/>
</dbReference>
<keyword evidence="6 8" id="KW-0057">Aromatic amino acid biosynthesis</keyword>
<dbReference type="GO" id="GO:0008652">
    <property type="term" value="P:amino acid biosynthetic process"/>
    <property type="evidence" value="ECO:0007669"/>
    <property type="project" value="UniProtKB-KW"/>
</dbReference>
<name>A0AAW7XIH7_9GAMM</name>
<dbReference type="Proteomes" id="UP001177341">
    <property type="component" value="Unassembled WGS sequence"/>
</dbReference>
<evidence type="ECO:0000259" key="11">
    <source>
        <dbReference type="Pfam" id="PF18317"/>
    </source>
</evidence>
<evidence type="ECO:0000256" key="7">
    <source>
        <dbReference type="ARBA" id="ARBA00049442"/>
    </source>
</evidence>
<dbReference type="InterPro" id="IPR046346">
    <property type="entry name" value="Aminoacid_DH-like_N_sf"/>
</dbReference>
<dbReference type="EMBL" id="JAUOPG010000003">
    <property type="protein sequence ID" value="MDO6453094.1"/>
    <property type="molecule type" value="Genomic_DNA"/>
</dbReference>
<dbReference type="Gene3D" id="3.40.50.10860">
    <property type="entry name" value="Leucine Dehydrogenase, chain A, domain 1"/>
    <property type="match status" value="1"/>
</dbReference>
<dbReference type="GO" id="GO:0009073">
    <property type="term" value="P:aromatic amino acid family biosynthetic process"/>
    <property type="evidence" value="ECO:0007669"/>
    <property type="project" value="UniProtKB-KW"/>
</dbReference>
<feature type="active site" description="Proton acceptor" evidence="8">
    <location>
        <position position="65"/>
    </location>
</feature>
<feature type="binding site" evidence="8">
    <location>
        <position position="245"/>
    </location>
    <ligand>
        <name>shikimate</name>
        <dbReference type="ChEBI" id="CHEBI:36208"/>
    </ligand>
</feature>
<feature type="binding site" evidence="8">
    <location>
        <position position="102"/>
    </location>
    <ligand>
        <name>shikimate</name>
        <dbReference type="ChEBI" id="CHEBI:36208"/>
    </ligand>
</feature>
<dbReference type="InterPro" id="IPR006151">
    <property type="entry name" value="Shikm_DH/Glu-tRNA_Rdtase"/>
</dbReference>
<feature type="binding site" evidence="8">
    <location>
        <position position="238"/>
    </location>
    <ligand>
        <name>NADP(+)</name>
        <dbReference type="ChEBI" id="CHEBI:58349"/>
    </ligand>
</feature>
<dbReference type="FunFam" id="3.40.50.720:FF:000104">
    <property type="entry name" value="Shikimate dehydrogenase (NADP(+))"/>
    <property type="match status" value="1"/>
</dbReference>
<dbReference type="SUPFAM" id="SSF51735">
    <property type="entry name" value="NAD(P)-binding Rossmann-fold domains"/>
    <property type="match status" value="1"/>
</dbReference>
<keyword evidence="3 8" id="KW-0028">Amino-acid biosynthesis</keyword>
<organism evidence="12 14">
    <name type="scientific">Neptunomonas phycophila</name>
    <dbReference type="NCBI Taxonomy" id="1572645"/>
    <lineage>
        <taxon>Bacteria</taxon>
        <taxon>Pseudomonadati</taxon>
        <taxon>Pseudomonadota</taxon>
        <taxon>Gammaproteobacteria</taxon>
        <taxon>Oceanospirillales</taxon>
        <taxon>Oceanospirillaceae</taxon>
        <taxon>Neptunomonas</taxon>
    </lineage>
</organism>
<dbReference type="NCBIfam" id="TIGR00507">
    <property type="entry name" value="aroE"/>
    <property type="match status" value="1"/>
</dbReference>
<dbReference type="Pfam" id="PF08501">
    <property type="entry name" value="Shikimate_dh_N"/>
    <property type="match status" value="1"/>
</dbReference>
<feature type="binding site" evidence="8">
    <location>
        <begin position="151"/>
        <end position="156"/>
    </location>
    <ligand>
        <name>NADP(+)</name>
        <dbReference type="ChEBI" id="CHEBI:58349"/>
    </ligand>
</feature>
<comment type="pathway">
    <text evidence="1 8">Metabolic intermediate biosynthesis; chorismate biosynthesis; chorismate from D-erythrose 4-phosphate and phosphoenolpyruvate: step 4/7.</text>
</comment>
<feature type="binding site" evidence="8">
    <location>
        <position position="214"/>
    </location>
    <ligand>
        <name>NADP(+)</name>
        <dbReference type="ChEBI" id="CHEBI:58349"/>
    </ligand>
</feature>
<proteinExistence type="inferred from homology"/>